<dbReference type="InterPro" id="IPR023989">
    <property type="entry name" value="MftD"/>
</dbReference>
<dbReference type="InterPro" id="IPR012133">
    <property type="entry name" value="Alpha-hydoxy_acid_DH_FMN"/>
</dbReference>
<feature type="binding site" evidence="7">
    <location>
        <position position="129"/>
    </location>
    <ligand>
        <name>glyoxylate</name>
        <dbReference type="ChEBI" id="CHEBI:36655"/>
    </ligand>
</feature>
<keyword evidence="10" id="KW-1185">Reference proteome</keyword>
<sequence length="391" mass="42664">MRVRFRNLAEAERQAKRALPRAVWLAVKAGNEQGWTLDDNLRAFNELGFSPTIFDRPTSFDLRTSIMGVDLEFPVMISPVGAQAIHPDGEVGVARAAARSGTAMGLSSWAGHDVSDVVRANPDTFFQLYWVGTKHDIERRVEAARRAGAKGLIVTLDWSHTPRRDWGVPPAPPSDLGPKTIARLAPEALSRPAWLARYLRRGAIPDLRVPNLFGNDDSVPFFGKAWSVFEETPPPTWEDVRWLRELWGGPFMVKGINTIKDAKLAVEVGADAISVSNHGGNNIDGSPSPLRYLPDIVTAVGDSVEVVVDGGVRRGSDVVKAIALGAKAVFVGRAFLYGLAAGGEEGVYQVLQILKSGIRETMYGIGRGSIDELSRDDLMVLNRDFFVAPTR</sequence>
<dbReference type="RefSeq" id="WP_121792514.1">
    <property type="nucleotide sequence ID" value="NZ_RDBF01000001.1"/>
</dbReference>
<evidence type="ECO:0000256" key="7">
    <source>
        <dbReference type="PIRSR" id="PIRSR000138-2"/>
    </source>
</evidence>
<dbReference type="Pfam" id="PF01070">
    <property type="entry name" value="FMN_dh"/>
    <property type="match status" value="1"/>
</dbReference>
<dbReference type="PANTHER" id="PTHR10578">
    <property type="entry name" value="S -2-HYDROXY-ACID OXIDASE-RELATED"/>
    <property type="match status" value="1"/>
</dbReference>
<evidence type="ECO:0000256" key="4">
    <source>
        <dbReference type="ARBA" id="ARBA00023002"/>
    </source>
</evidence>
<accession>A0A3L8PNW6</accession>
<dbReference type="Gene3D" id="3.20.20.70">
    <property type="entry name" value="Aldolase class I"/>
    <property type="match status" value="1"/>
</dbReference>
<feature type="binding site" evidence="7">
    <location>
        <begin position="309"/>
        <end position="313"/>
    </location>
    <ligand>
        <name>FMN</name>
        <dbReference type="ChEBI" id="CHEBI:58210"/>
    </ligand>
</feature>
<keyword evidence="4" id="KW-0560">Oxidoreductase</keyword>
<dbReference type="GO" id="GO:0010181">
    <property type="term" value="F:FMN binding"/>
    <property type="evidence" value="ECO:0007669"/>
    <property type="project" value="InterPro"/>
</dbReference>
<keyword evidence="3 7" id="KW-0288">FMN</keyword>
<dbReference type="AlphaFoldDB" id="A0A3L8PNW6"/>
<feature type="binding site" evidence="7">
    <location>
        <position position="155"/>
    </location>
    <ligand>
        <name>FMN</name>
        <dbReference type="ChEBI" id="CHEBI:58210"/>
    </ligand>
</feature>
<dbReference type="PIRSF" id="PIRSF000138">
    <property type="entry name" value="Al-hdrx_acd_dh"/>
    <property type="match status" value="1"/>
</dbReference>
<feature type="binding site" evidence="7">
    <location>
        <position position="127"/>
    </location>
    <ligand>
        <name>FMN</name>
        <dbReference type="ChEBI" id="CHEBI:58210"/>
    </ligand>
</feature>
<dbReference type="EMBL" id="RDBF01000001">
    <property type="protein sequence ID" value="RLV57105.1"/>
    <property type="molecule type" value="Genomic_DNA"/>
</dbReference>
<dbReference type="GO" id="GO:0016491">
    <property type="term" value="F:oxidoreductase activity"/>
    <property type="evidence" value="ECO:0007669"/>
    <property type="project" value="UniProtKB-KW"/>
</dbReference>
<evidence type="ECO:0000313" key="10">
    <source>
        <dbReference type="Proteomes" id="UP000282515"/>
    </source>
</evidence>
<evidence type="ECO:0000256" key="6">
    <source>
        <dbReference type="PIRSR" id="PIRSR000138-1"/>
    </source>
</evidence>
<dbReference type="PROSITE" id="PS51349">
    <property type="entry name" value="FMN_HYDROXY_ACID_DH_2"/>
    <property type="match status" value="1"/>
</dbReference>
<evidence type="ECO:0000259" key="8">
    <source>
        <dbReference type="PROSITE" id="PS51349"/>
    </source>
</evidence>
<evidence type="ECO:0000256" key="2">
    <source>
        <dbReference type="ARBA" id="ARBA00022630"/>
    </source>
</evidence>
<feature type="binding site" evidence="7">
    <location>
        <position position="164"/>
    </location>
    <ligand>
        <name>glyoxylate</name>
        <dbReference type="ChEBI" id="CHEBI:36655"/>
    </ligand>
</feature>
<organism evidence="9 10">
    <name type="scientific">Aeromicrobium phragmitis</name>
    <dbReference type="NCBI Taxonomy" id="2478914"/>
    <lineage>
        <taxon>Bacteria</taxon>
        <taxon>Bacillati</taxon>
        <taxon>Actinomycetota</taxon>
        <taxon>Actinomycetes</taxon>
        <taxon>Propionibacteriales</taxon>
        <taxon>Nocardioidaceae</taxon>
        <taxon>Aeromicrobium</taxon>
    </lineage>
</organism>
<comment type="similarity">
    <text evidence="5">Belongs to the FMN-dependent alpha-hydroxy acid dehydrogenase family.</text>
</comment>
<dbReference type="CDD" id="cd02809">
    <property type="entry name" value="alpha_hydroxyacid_oxid_FMN"/>
    <property type="match status" value="1"/>
</dbReference>
<feature type="binding site" evidence="7">
    <location>
        <begin position="332"/>
        <end position="333"/>
    </location>
    <ligand>
        <name>FMN</name>
        <dbReference type="ChEBI" id="CHEBI:58210"/>
    </ligand>
</feature>
<feature type="binding site" evidence="7">
    <location>
        <begin position="79"/>
        <end position="81"/>
    </location>
    <ligand>
        <name>FMN</name>
        <dbReference type="ChEBI" id="CHEBI:58210"/>
    </ligand>
</feature>
<feature type="binding site" evidence="7">
    <location>
        <position position="107"/>
    </location>
    <ligand>
        <name>FMN</name>
        <dbReference type="ChEBI" id="CHEBI:58210"/>
    </ligand>
</feature>
<feature type="binding site" evidence="7">
    <location>
        <position position="254"/>
    </location>
    <ligand>
        <name>FMN</name>
        <dbReference type="ChEBI" id="CHEBI:58210"/>
    </ligand>
</feature>
<proteinExistence type="inferred from homology"/>
<dbReference type="PANTHER" id="PTHR10578:SF107">
    <property type="entry name" value="2-HYDROXYACID OXIDASE 1"/>
    <property type="match status" value="1"/>
</dbReference>
<dbReference type="OrthoDB" id="9770452at2"/>
<reference evidence="9 10" key="1">
    <citation type="submission" date="2018-10" db="EMBL/GenBank/DDBJ databases">
        <title>Aeromicrobium sp. 9W16Y-2 whole genome shotgun sequence.</title>
        <authorList>
            <person name="Li F."/>
        </authorList>
    </citation>
    <scope>NUCLEOTIDE SEQUENCE [LARGE SCALE GENOMIC DNA]</scope>
    <source>
        <strain evidence="9 10">9W16Y-2</strain>
    </source>
</reference>
<comment type="caution">
    <text evidence="9">The sequence shown here is derived from an EMBL/GenBank/DDBJ whole genome shotgun (WGS) entry which is preliminary data.</text>
</comment>
<evidence type="ECO:0000256" key="5">
    <source>
        <dbReference type="ARBA" id="ARBA00024042"/>
    </source>
</evidence>
<feature type="binding site" evidence="7">
    <location>
        <position position="278"/>
    </location>
    <ligand>
        <name>glyoxylate</name>
        <dbReference type="ChEBI" id="CHEBI:36655"/>
    </ligand>
</feature>
<keyword evidence="2 7" id="KW-0285">Flavoprotein</keyword>
<evidence type="ECO:0000256" key="1">
    <source>
        <dbReference type="ARBA" id="ARBA00001917"/>
    </source>
</evidence>
<evidence type="ECO:0000256" key="3">
    <source>
        <dbReference type="ARBA" id="ARBA00022643"/>
    </source>
</evidence>
<gene>
    <name evidence="9" type="primary">mftD</name>
    <name evidence="9" type="ORF">D9V41_00115</name>
</gene>
<dbReference type="SUPFAM" id="SSF51395">
    <property type="entry name" value="FMN-linked oxidoreductases"/>
    <property type="match status" value="1"/>
</dbReference>
<evidence type="ECO:0000313" key="9">
    <source>
        <dbReference type="EMBL" id="RLV57105.1"/>
    </source>
</evidence>
<dbReference type="NCBIfam" id="TIGR03966">
    <property type="entry name" value="actino_HemFlav"/>
    <property type="match status" value="1"/>
</dbReference>
<protein>
    <submittedName>
        <fullName evidence="9">Mycofactocin system-associated heme/flavin dehydrogenase</fullName>
    </submittedName>
</protein>
<dbReference type="Proteomes" id="UP000282515">
    <property type="component" value="Unassembled WGS sequence"/>
</dbReference>
<feature type="active site" description="Proton acceptor" evidence="6">
    <location>
        <position position="278"/>
    </location>
</feature>
<dbReference type="InterPro" id="IPR000262">
    <property type="entry name" value="FMN-dep_DH"/>
</dbReference>
<feature type="domain" description="FMN hydroxy acid dehydrogenase" evidence="8">
    <location>
        <begin position="1"/>
        <end position="383"/>
    </location>
</feature>
<comment type="cofactor">
    <cofactor evidence="1">
        <name>FMN</name>
        <dbReference type="ChEBI" id="CHEBI:58210"/>
    </cofactor>
</comment>
<name>A0A3L8PNW6_9ACTN</name>
<dbReference type="InterPro" id="IPR037396">
    <property type="entry name" value="FMN_HAD"/>
</dbReference>
<dbReference type="InterPro" id="IPR013785">
    <property type="entry name" value="Aldolase_TIM"/>
</dbReference>
<feature type="binding site" evidence="7">
    <location>
        <position position="276"/>
    </location>
    <ligand>
        <name>FMN</name>
        <dbReference type="ChEBI" id="CHEBI:58210"/>
    </ligand>
</feature>